<accession>A0AAP3XQ04</accession>
<dbReference type="InterPro" id="IPR011102">
    <property type="entry name" value="Sig_transdc_His_kinase_HWE"/>
</dbReference>
<dbReference type="Gene3D" id="1.10.155.10">
    <property type="entry name" value="Chemotaxis receptor methyltransferase CheR, N-terminal domain"/>
    <property type="match status" value="1"/>
</dbReference>
<dbReference type="GO" id="GO:0006935">
    <property type="term" value="P:chemotaxis"/>
    <property type="evidence" value="ECO:0007669"/>
    <property type="project" value="UniProtKB-UniRule"/>
</dbReference>
<evidence type="ECO:0000256" key="14">
    <source>
        <dbReference type="ARBA" id="ARBA00022991"/>
    </source>
</evidence>
<dbReference type="SMART" id="SM00138">
    <property type="entry name" value="MeTrc"/>
    <property type="match status" value="1"/>
</dbReference>
<dbReference type="InterPro" id="IPR022641">
    <property type="entry name" value="CheR_N"/>
</dbReference>
<feature type="coiled-coil region" evidence="17">
    <location>
        <begin position="657"/>
        <end position="740"/>
    </location>
</feature>
<dbReference type="InterPro" id="IPR000780">
    <property type="entry name" value="CheR_MeTrfase"/>
</dbReference>
<dbReference type="PRINTS" id="PR00996">
    <property type="entry name" value="CHERMTFRASE"/>
</dbReference>
<dbReference type="CDD" id="cd16434">
    <property type="entry name" value="CheB-CheR_fusion"/>
    <property type="match status" value="1"/>
</dbReference>
<dbReference type="PROSITE" id="PS50112">
    <property type="entry name" value="PAS"/>
    <property type="match status" value="1"/>
</dbReference>
<evidence type="ECO:0000256" key="8">
    <source>
        <dbReference type="ARBA" id="ARBA00022643"/>
    </source>
</evidence>
<dbReference type="Pfam" id="PF01339">
    <property type="entry name" value="CheB_methylest"/>
    <property type="match status" value="1"/>
</dbReference>
<feature type="active site" evidence="16">
    <location>
        <position position="34"/>
    </location>
</feature>
<keyword evidence="16" id="KW-0378">Hydrolase</keyword>
<keyword evidence="14" id="KW-0157">Chromophore</keyword>
<comment type="caution">
    <text evidence="23">The sequence shown here is derived from an EMBL/GenBank/DDBJ whole genome shotgun (WGS) entry which is preliminary data.</text>
</comment>
<evidence type="ECO:0000256" key="15">
    <source>
        <dbReference type="ARBA" id="ARBA00023170"/>
    </source>
</evidence>
<dbReference type="GO" id="GO:0008984">
    <property type="term" value="F:protein-glutamate methylesterase activity"/>
    <property type="evidence" value="ECO:0007669"/>
    <property type="project" value="InterPro"/>
</dbReference>
<keyword evidence="12" id="KW-0418">Kinase</keyword>
<comment type="catalytic activity">
    <reaction evidence="2">
        <text>L-glutamyl-[protein] + S-adenosyl-L-methionine = [protein]-L-glutamate 5-O-methyl ester + S-adenosyl-L-homocysteine</text>
        <dbReference type="Rhea" id="RHEA:24452"/>
        <dbReference type="Rhea" id="RHEA-COMP:10208"/>
        <dbReference type="Rhea" id="RHEA-COMP:10311"/>
        <dbReference type="ChEBI" id="CHEBI:29973"/>
        <dbReference type="ChEBI" id="CHEBI:57856"/>
        <dbReference type="ChEBI" id="CHEBI:59789"/>
        <dbReference type="ChEBI" id="CHEBI:82795"/>
        <dbReference type="EC" id="2.1.1.80"/>
    </reaction>
</comment>
<dbReference type="InterPro" id="IPR022642">
    <property type="entry name" value="CheR_C"/>
</dbReference>
<evidence type="ECO:0000256" key="13">
    <source>
        <dbReference type="ARBA" id="ARBA00022840"/>
    </source>
</evidence>
<dbReference type="InterPro" id="IPR000700">
    <property type="entry name" value="PAS-assoc_C"/>
</dbReference>
<evidence type="ECO:0000256" key="7">
    <source>
        <dbReference type="ARBA" id="ARBA00022630"/>
    </source>
</evidence>
<dbReference type="CDD" id="cd00130">
    <property type="entry name" value="PAS"/>
    <property type="match status" value="1"/>
</dbReference>
<evidence type="ECO:0000259" key="21">
    <source>
        <dbReference type="PROSITE" id="PS50122"/>
    </source>
</evidence>
<name>A0AAP3XQ04_9PROT</name>
<evidence type="ECO:0000256" key="1">
    <source>
        <dbReference type="ARBA" id="ARBA00000085"/>
    </source>
</evidence>
<dbReference type="Pfam" id="PF07536">
    <property type="entry name" value="HWE_HK"/>
    <property type="match status" value="1"/>
</dbReference>
<evidence type="ECO:0000256" key="3">
    <source>
        <dbReference type="ARBA" id="ARBA00022543"/>
    </source>
</evidence>
<dbReference type="PANTHER" id="PTHR24422:SF27">
    <property type="entry name" value="PROTEIN-GLUTAMATE O-METHYLTRANSFERASE"/>
    <property type="match status" value="1"/>
</dbReference>
<sequence>MHDDSAGRHDEDPGICGASRETAAICPVVGIGASAGGFEAFREFLSAVPADCGLAFVLVQHLDPNHESMLAQLLTKATELPVRQIEDGSEVAPGRVYLIPPNASLTIEAGRLRLAPFSEPRGFRRPIDVFFRSLAEDQGSNAACIVLSGTGSDGMQGLRAVKEAGGLTLVQDPETARYDGMPSSAASTGLVDHVLAAGEMAACLGAYFGRAAGDPLAGTQSAGHDPVEEITGLLRGHVGHDFGRYKRSTLTRRIARRMQVVGAPDAQAYIDRLKDDAAEAGRLFHDLLINVTSFFRDPQAFALLREKIIPSLLESRTAAEQVRVWVPGCSSGEEAYSIAMLLHEALRGRRGKPSVCVLASDIDERMLAIARRGVYSESAVRDIPDALRDGWLVAGENGWMVSQTLRDSVRFSSHSLIKDPPFSRIDLVSCRNLLIYFSAELQARLLPLFHYALRPGGFLFLGPSENIAGRADLFRTIEGSARLYRRRDGRSVPLELPLEAELRWTRPRPPEQPSAAERRSRGVARRMLERYTPPHVLVDGRGTVLHASGRTGPYLELAPGAPTNALLDLARSELKRPLAALLAQVESSGRPAGRPAVGIETPAGLRSIDLLAEPMPDDTVLLVFQEIAGRQEGAGGAAPLPPDGPGSLPADGSDSRERHLENRAFELEQELEDTGERLRTTLEELETSNEELRSSNEEMMSMNEELQSTNEELSTVNEELKNKLDELARANSDLQNFLESTRLAVVFVDRGLKVRAFTPDAQEIFHLREQDRGRPLGEIASKVAVENLAPRVHEVVQTLQQVEEEVVASDGTGRRFVLRILPYRSTEESIEGAVLTFTDVTRLRDAEAQAAVWQDRYERAADAAGQLLYVYDLRERRIAFSGAVEAVTGYRPEELAGPVERWLALLEEGDRPALTVALDASDRGTGPSLRRYRLRTKDGQIRHCEDLGHVLERQDGRTVRVIGLVADVTARHRLEEMQAQLMHELQHRVKNTLATVRALVRQTAKDSPSVEALESSLSGRIEALARTHSLLTEANWRHVGLRRIVEQELAPYSGGVAAPRLAIEGPEILLPPRQALTLSMALHELATNAAKHGVLSGEAGRLSLAWRIEPACDGRRRVELAWQETDGPPVAAPSRRGFGLLLLERGVPRDLNGEVDLALPPEGLRCTIAFELPPEAVPQEPPAG</sequence>
<dbReference type="SUPFAM" id="SSF55785">
    <property type="entry name" value="PYP-like sensor domain (PAS domain)"/>
    <property type="match status" value="2"/>
</dbReference>
<dbReference type="InterPro" id="IPR029063">
    <property type="entry name" value="SAM-dependent_MTases_sf"/>
</dbReference>
<dbReference type="PROSITE" id="PS50113">
    <property type="entry name" value="PAC"/>
    <property type="match status" value="2"/>
</dbReference>
<dbReference type="Gene3D" id="3.40.50.180">
    <property type="entry name" value="Methylesterase CheB, C-terminal domain"/>
    <property type="match status" value="1"/>
</dbReference>
<dbReference type="AlphaFoldDB" id="A0AAP3XQ04"/>
<dbReference type="InterPro" id="IPR050903">
    <property type="entry name" value="Bact_Chemotaxis_MeTrfase"/>
</dbReference>
<evidence type="ECO:0000256" key="17">
    <source>
        <dbReference type="SAM" id="Coils"/>
    </source>
</evidence>
<gene>
    <name evidence="23" type="ORF">PZ740_07355</name>
</gene>
<keyword evidence="8" id="KW-0288">FMN</keyword>
<evidence type="ECO:0000256" key="9">
    <source>
        <dbReference type="ARBA" id="ARBA00022679"/>
    </source>
</evidence>
<evidence type="ECO:0000256" key="12">
    <source>
        <dbReference type="ARBA" id="ARBA00022777"/>
    </source>
</evidence>
<evidence type="ECO:0000259" key="19">
    <source>
        <dbReference type="PROSITE" id="PS50112"/>
    </source>
</evidence>
<keyword evidence="6" id="KW-0716">Sensory transduction</keyword>
<evidence type="ECO:0000256" key="10">
    <source>
        <dbReference type="ARBA" id="ARBA00022691"/>
    </source>
</evidence>
<dbReference type="GO" id="GO:0032259">
    <property type="term" value="P:methylation"/>
    <property type="evidence" value="ECO:0007669"/>
    <property type="project" value="UniProtKB-KW"/>
</dbReference>
<evidence type="ECO:0000256" key="5">
    <source>
        <dbReference type="ARBA" id="ARBA00022603"/>
    </source>
</evidence>
<protein>
    <submittedName>
        <fullName evidence="23">Chemotaxis protein CheB</fullName>
    </submittedName>
</protein>
<dbReference type="InterPro" id="IPR013655">
    <property type="entry name" value="PAS_fold_3"/>
</dbReference>
<dbReference type="InterPro" id="IPR035965">
    <property type="entry name" value="PAS-like_dom_sf"/>
</dbReference>
<feature type="region of interest" description="Disordered" evidence="18">
    <location>
        <begin position="633"/>
        <end position="656"/>
    </location>
</feature>
<evidence type="ECO:0000256" key="16">
    <source>
        <dbReference type="PROSITE-ProRule" id="PRU00050"/>
    </source>
</evidence>
<dbReference type="InterPro" id="IPR000673">
    <property type="entry name" value="Sig_transdc_resp-reg_Me-estase"/>
</dbReference>
<dbReference type="SMART" id="SM00091">
    <property type="entry name" value="PAS"/>
    <property type="match status" value="3"/>
</dbReference>
<dbReference type="EMBL" id="JARGEQ010000073">
    <property type="protein sequence ID" value="MDF1586199.1"/>
    <property type="molecule type" value="Genomic_DNA"/>
</dbReference>
<keyword evidence="16" id="KW-0145">Chemotaxis</keyword>
<dbReference type="GO" id="GO:0005524">
    <property type="term" value="F:ATP binding"/>
    <property type="evidence" value="ECO:0007669"/>
    <property type="project" value="UniProtKB-KW"/>
</dbReference>
<feature type="active site" evidence="16">
    <location>
        <position position="61"/>
    </location>
</feature>
<dbReference type="InterPro" id="IPR035909">
    <property type="entry name" value="CheB_C"/>
</dbReference>
<dbReference type="Gene3D" id="3.30.565.10">
    <property type="entry name" value="Histidine kinase-like ATPase, C-terminal domain"/>
    <property type="match status" value="1"/>
</dbReference>
<feature type="domain" description="CheB-type methylesterase" evidence="21">
    <location>
        <begin position="28"/>
        <end position="211"/>
    </location>
</feature>
<dbReference type="Pfam" id="PF01739">
    <property type="entry name" value="CheR"/>
    <property type="match status" value="1"/>
</dbReference>
<keyword evidence="10" id="KW-0949">S-adenosyl-L-methionine</keyword>
<dbReference type="InterPro" id="IPR036804">
    <property type="entry name" value="CheR_N_sf"/>
</dbReference>
<dbReference type="Pfam" id="PF13596">
    <property type="entry name" value="PAS_10"/>
    <property type="match status" value="1"/>
</dbReference>
<proteinExistence type="predicted"/>
<dbReference type="GO" id="GO:0000156">
    <property type="term" value="F:phosphorelay response regulator activity"/>
    <property type="evidence" value="ECO:0007669"/>
    <property type="project" value="InterPro"/>
</dbReference>
<dbReference type="GO" id="GO:0005737">
    <property type="term" value="C:cytoplasm"/>
    <property type="evidence" value="ECO:0007669"/>
    <property type="project" value="InterPro"/>
</dbReference>
<evidence type="ECO:0000313" key="24">
    <source>
        <dbReference type="Proteomes" id="UP001301140"/>
    </source>
</evidence>
<dbReference type="Gene3D" id="3.30.450.20">
    <property type="entry name" value="PAS domain"/>
    <property type="match status" value="2"/>
</dbReference>
<keyword evidence="3" id="KW-0600">Photoreceptor protein</keyword>
<keyword evidence="15" id="KW-0675">Receptor</keyword>
<dbReference type="Pfam" id="PF08447">
    <property type="entry name" value="PAS_3"/>
    <property type="match status" value="1"/>
</dbReference>
<dbReference type="PROSITE" id="PS50123">
    <property type="entry name" value="CHER"/>
    <property type="match status" value="1"/>
</dbReference>
<evidence type="ECO:0000256" key="4">
    <source>
        <dbReference type="ARBA" id="ARBA00022553"/>
    </source>
</evidence>
<dbReference type="PROSITE" id="PS50122">
    <property type="entry name" value="CHEB"/>
    <property type="match status" value="1"/>
</dbReference>
<feature type="domain" description="PAC" evidence="20">
    <location>
        <begin position="800"/>
        <end position="852"/>
    </location>
</feature>
<dbReference type="Pfam" id="PF03705">
    <property type="entry name" value="CheR_N"/>
    <property type="match status" value="1"/>
</dbReference>
<comment type="catalytic activity">
    <reaction evidence="1">
        <text>ATP + protein L-histidine = ADP + protein N-phospho-L-histidine.</text>
        <dbReference type="EC" id="2.7.13.3"/>
    </reaction>
</comment>
<dbReference type="SMART" id="SM00086">
    <property type="entry name" value="PAC"/>
    <property type="match status" value="2"/>
</dbReference>
<dbReference type="InterPro" id="IPR000014">
    <property type="entry name" value="PAS"/>
</dbReference>
<dbReference type="SUPFAM" id="SSF52738">
    <property type="entry name" value="Methylesterase CheB, C-terminal domain"/>
    <property type="match status" value="1"/>
</dbReference>
<dbReference type="GO" id="GO:0004673">
    <property type="term" value="F:protein histidine kinase activity"/>
    <property type="evidence" value="ECO:0007669"/>
    <property type="project" value="UniProtKB-EC"/>
</dbReference>
<dbReference type="Proteomes" id="UP001301140">
    <property type="component" value="Unassembled WGS sequence"/>
</dbReference>
<evidence type="ECO:0000313" key="23">
    <source>
        <dbReference type="EMBL" id="MDF1586199.1"/>
    </source>
</evidence>
<dbReference type="PANTHER" id="PTHR24422">
    <property type="entry name" value="CHEMOTAXIS PROTEIN METHYLTRANSFERASE"/>
    <property type="match status" value="1"/>
</dbReference>
<feature type="domain" description="PAS" evidence="19">
    <location>
        <begin position="853"/>
        <end position="897"/>
    </location>
</feature>
<dbReference type="GO" id="GO:0008983">
    <property type="term" value="F:protein-glutamate O-methyltransferase activity"/>
    <property type="evidence" value="ECO:0007669"/>
    <property type="project" value="UniProtKB-EC"/>
</dbReference>
<feature type="domain" description="PAC" evidence="20">
    <location>
        <begin position="928"/>
        <end position="980"/>
    </location>
</feature>
<dbReference type="SUPFAM" id="SSF47757">
    <property type="entry name" value="Chemotaxis receptor methyltransferase CheR, N-terminal domain"/>
    <property type="match status" value="1"/>
</dbReference>
<dbReference type="SUPFAM" id="SSF53335">
    <property type="entry name" value="S-adenosyl-L-methionine-dependent methyltransferases"/>
    <property type="match status" value="1"/>
</dbReference>
<reference evidence="23 24" key="1">
    <citation type="submission" date="2023-03" db="EMBL/GenBank/DDBJ databases">
        <title>YIM 152171 draft genome.</title>
        <authorList>
            <person name="Yang Z."/>
        </authorList>
    </citation>
    <scope>NUCLEOTIDE SEQUENCE [LARGE SCALE GENOMIC DNA]</scope>
    <source>
        <strain evidence="23 24">YIM 152171</strain>
    </source>
</reference>
<keyword evidence="24" id="KW-1185">Reference proteome</keyword>
<feature type="active site" evidence="16">
    <location>
        <position position="153"/>
    </location>
</feature>
<evidence type="ECO:0000256" key="6">
    <source>
        <dbReference type="ARBA" id="ARBA00022606"/>
    </source>
</evidence>
<dbReference type="InterPro" id="IPR001610">
    <property type="entry name" value="PAC"/>
</dbReference>
<keyword evidence="13" id="KW-0067">ATP-binding</keyword>
<keyword evidence="9" id="KW-0808">Transferase</keyword>
<evidence type="ECO:0000256" key="11">
    <source>
        <dbReference type="ARBA" id="ARBA00022741"/>
    </source>
</evidence>
<feature type="domain" description="CheR-type methyltransferase" evidence="22">
    <location>
        <begin position="228"/>
        <end position="487"/>
    </location>
</feature>
<dbReference type="NCBIfam" id="TIGR00229">
    <property type="entry name" value="sensory_box"/>
    <property type="match status" value="1"/>
</dbReference>
<dbReference type="GO" id="GO:0009881">
    <property type="term" value="F:photoreceptor activity"/>
    <property type="evidence" value="ECO:0007669"/>
    <property type="project" value="UniProtKB-KW"/>
</dbReference>
<keyword evidence="17" id="KW-0175">Coiled coil</keyword>
<evidence type="ECO:0000256" key="2">
    <source>
        <dbReference type="ARBA" id="ARBA00001541"/>
    </source>
</evidence>
<keyword evidence="11" id="KW-0547">Nucleotide-binding</keyword>
<organism evidence="23 24">
    <name type="scientific">Marinimicrococcus flavescens</name>
    <dbReference type="NCBI Taxonomy" id="3031815"/>
    <lineage>
        <taxon>Bacteria</taxon>
        <taxon>Pseudomonadati</taxon>
        <taxon>Pseudomonadota</taxon>
        <taxon>Alphaproteobacteria</taxon>
        <taxon>Geminicoccales</taxon>
        <taxon>Geminicoccaceae</taxon>
        <taxon>Marinimicrococcus</taxon>
    </lineage>
</organism>
<evidence type="ECO:0000256" key="18">
    <source>
        <dbReference type="SAM" id="MobiDB-lite"/>
    </source>
</evidence>
<dbReference type="Gene3D" id="3.40.50.150">
    <property type="entry name" value="Vaccinia Virus protein VP39"/>
    <property type="match status" value="1"/>
</dbReference>
<keyword evidence="4" id="KW-0597">Phosphoprotein</keyword>
<dbReference type="InterPro" id="IPR036890">
    <property type="entry name" value="HATPase_C_sf"/>
</dbReference>
<keyword evidence="7" id="KW-0285">Flavoprotein</keyword>
<dbReference type="RefSeq" id="WP_327788614.1">
    <property type="nucleotide sequence ID" value="NZ_JARGEQ010000073.1"/>
</dbReference>
<evidence type="ECO:0000259" key="20">
    <source>
        <dbReference type="PROSITE" id="PS50113"/>
    </source>
</evidence>
<dbReference type="SMART" id="SM00911">
    <property type="entry name" value="HWE_HK"/>
    <property type="match status" value="1"/>
</dbReference>
<evidence type="ECO:0000259" key="22">
    <source>
        <dbReference type="PROSITE" id="PS50123"/>
    </source>
</evidence>
<keyword evidence="5" id="KW-0489">Methyltransferase</keyword>